<evidence type="ECO:0008006" key="3">
    <source>
        <dbReference type="Google" id="ProtNLM"/>
    </source>
</evidence>
<dbReference type="Gene3D" id="2.60.120.620">
    <property type="entry name" value="q2cbj1_9rhob like domain"/>
    <property type="match status" value="1"/>
</dbReference>
<dbReference type="SUPFAM" id="SSF51197">
    <property type="entry name" value="Clavaminate synthase-like"/>
    <property type="match status" value="1"/>
</dbReference>
<accession>A0A382FJN4</accession>
<dbReference type="PANTHER" id="PTHR20883">
    <property type="entry name" value="PHYTANOYL-COA DIOXYGENASE DOMAIN CONTAINING 1"/>
    <property type="match status" value="1"/>
</dbReference>
<feature type="non-terminal residue" evidence="2">
    <location>
        <position position="270"/>
    </location>
</feature>
<name>A0A382FJN4_9ZZZZ</name>
<reference evidence="2" key="1">
    <citation type="submission" date="2018-05" db="EMBL/GenBank/DDBJ databases">
        <authorList>
            <person name="Lanie J.A."/>
            <person name="Ng W.-L."/>
            <person name="Kazmierczak K.M."/>
            <person name="Andrzejewski T.M."/>
            <person name="Davidsen T.M."/>
            <person name="Wayne K.J."/>
            <person name="Tettelin H."/>
            <person name="Glass J.I."/>
            <person name="Rusch D."/>
            <person name="Podicherti R."/>
            <person name="Tsui H.-C.T."/>
            <person name="Winkler M.E."/>
        </authorList>
    </citation>
    <scope>NUCLEOTIDE SEQUENCE</scope>
</reference>
<dbReference type="InterPro" id="IPR008775">
    <property type="entry name" value="Phytyl_CoA_dOase-like"/>
</dbReference>
<dbReference type="PANTHER" id="PTHR20883:SF14">
    <property type="entry name" value="PHYTANOYL-COA DIOXYGENASE"/>
    <property type="match status" value="1"/>
</dbReference>
<protein>
    <recommendedName>
        <fullName evidence="3">Fe2OG dioxygenase domain-containing protein</fullName>
    </recommendedName>
</protein>
<proteinExistence type="predicted"/>
<evidence type="ECO:0000313" key="2">
    <source>
        <dbReference type="EMBL" id="SVB63306.1"/>
    </source>
</evidence>
<evidence type="ECO:0000256" key="1">
    <source>
        <dbReference type="SAM" id="MobiDB-lite"/>
    </source>
</evidence>
<dbReference type="Pfam" id="PF05721">
    <property type="entry name" value="PhyH"/>
    <property type="match status" value="1"/>
</dbReference>
<dbReference type="AlphaFoldDB" id="A0A382FJN4"/>
<gene>
    <name evidence="2" type="ORF">METZ01_LOCUS216160</name>
</gene>
<feature type="region of interest" description="Disordered" evidence="1">
    <location>
        <begin position="225"/>
        <end position="251"/>
    </location>
</feature>
<organism evidence="2">
    <name type="scientific">marine metagenome</name>
    <dbReference type="NCBI Taxonomy" id="408172"/>
    <lineage>
        <taxon>unclassified sequences</taxon>
        <taxon>metagenomes</taxon>
        <taxon>ecological metagenomes</taxon>
    </lineage>
</organism>
<dbReference type="EMBL" id="UINC01050399">
    <property type="protein sequence ID" value="SVB63306.1"/>
    <property type="molecule type" value="Genomic_DNA"/>
</dbReference>
<sequence>MTVRAEDLEFYKEHGYVVFPKALTDEDLEPLIQDHVAIVDEMARDLHQAGKIKDLCEDEDFHHRLARLADQCDEVDGCPDIGFTRRRGTFEFLRNQNLVDLIEPFIGPEITWNPVSHVRPKMPRTDVHFHQDAVFTTQEAKDILQVTVWLPLGKATAENGCLQVQPGVHRQEIVYWTYSKDLPQTEKVLLPMEKGDVLIMHKLTPHGSGPNNTDAVRWSMDLRYQKTGEPSPRPEWPSLVARSRHDPGQETTYETWRDAWAAAVEETPQQ</sequence>